<organism evidence="2">
    <name type="scientific">freshwater metagenome</name>
    <dbReference type="NCBI Taxonomy" id="449393"/>
    <lineage>
        <taxon>unclassified sequences</taxon>
        <taxon>metagenomes</taxon>
        <taxon>ecological metagenomes</taxon>
    </lineage>
</organism>
<feature type="transmembrane region" description="Helical" evidence="1">
    <location>
        <begin position="76"/>
        <end position="94"/>
    </location>
</feature>
<keyword evidence="1" id="KW-0812">Transmembrane</keyword>
<evidence type="ECO:0000256" key="1">
    <source>
        <dbReference type="SAM" id="Phobius"/>
    </source>
</evidence>
<feature type="transmembrane region" description="Helical" evidence="1">
    <location>
        <begin position="184"/>
        <end position="202"/>
    </location>
</feature>
<keyword evidence="1" id="KW-0472">Membrane</keyword>
<evidence type="ECO:0000313" key="2">
    <source>
        <dbReference type="EMBL" id="CAB4695511.1"/>
    </source>
</evidence>
<feature type="transmembrane region" description="Helical" evidence="1">
    <location>
        <begin position="106"/>
        <end position="127"/>
    </location>
</feature>
<proteinExistence type="predicted"/>
<sequence>MRVTVRSVWCIWAIPVVFTAVTYGRLAPADLYRVTHSGIAAGLGRAVLFINFPLALVAVALLAVTYDSLTLHHKKPLAVVSFVLCAAVVVPGVIDQDKLDARPINAVATLGVALALAMTWSSPWPGVQISRRGLALGAGLAAVALPWIFASAGFFLPRGLFMSSELVHEPGESTLVPAVHLGDHHGLGSMMLIATALALWSAPRLLPRTRGQRVAQAYLALMLCYGIANAMQDFWGEQIANRGWSHWYMPDATSPGATAMWGLIIVGTIAAYRMPRRPPSAS</sequence>
<feature type="transmembrane region" description="Helical" evidence="1">
    <location>
        <begin position="46"/>
        <end position="64"/>
    </location>
</feature>
<feature type="transmembrane region" description="Helical" evidence="1">
    <location>
        <begin position="7"/>
        <end position="26"/>
    </location>
</feature>
<accession>A0A6J6P7R3</accession>
<dbReference type="EMBL" id="CAEZXM010000167">
    <property type="protein sequence ID" value="CAB4695511.1"/>
    <property type="molecule type" value="Genomic_DNA"/>
</dbReference>
<protein>
    <submittedName>
        <fullName evidence="2">Unannotated protein</fullName>
    </submittedName>
</protein>
<gene>
    <name evidence="2" type="ORF">UFOPK2366_00981</name>
</gene>
<reference evidence="2" key="1">
    <citation type="submission" date="2020-05" db="EMBL/GenBank/DDBJ databases">
        <authorList>
            <person name="Chiriac C."/>
            <person name="Salcher M."/>
            <person name="Ghai R."/>
            <person name="Kavagutti S V."/>
        </authorList>
    </citation>
    <scope>NUCLEOTIDE SEQUENCE</scope>
</reference>
<feature type="transmembrane region" description="Helical" evidence="1">
    <location>
        <begin position="134"/>
        <end position="156"/>
    </location>
</feature>
<name>A0A6J6P7R3_9ZZZZ</name>
<feature type="transmembrane region" description="Helical" evidence="1">
    <location>
        <begin position="252"/>
        <end position="272"/>
    </location>
</feature>
<dbReference type="AlphaFoldDB" id="A0A6J6P7R3"/>
<keyword evidence="1" id="KW-1133">Transmembrane helix</keyword>
<feature type="transmembrane region" description="Helical" evidence="1">
    <location>
        <begin position="214"/>
        <end position="232"/>
    </location>
</feature>